<feature type="region of interest" description="Disordered" evidence="1">
    <location>
        <begin position="1"/>
        <end position="150"/>
    </location>
</feature>
<gene>
    <name evidence="2" type="ORF">WICANDRAFT_63564</name>
</gene>
<evidence type="ECO:0000313" key="3">
    <source>
        <dbReference type="Proteomes" id="UP000094112"/>
    </source>
</evidence>
<proteinExistence type="predicted"/>
<dbReference type="RefSeq" id="XP_019038269.1">
    <property type="nucleotide sequence ID" value="XM_019183572.1"/>
</dbReference>
<accession>A0A1E3P2E1</accession>
<organism evidence="2 3">
    <name type="scientific">Wickerhamomyces anomalus (strain ATCC 58044 / CBS 1984 / NCYC 433 / NRRL Y-366-8)</name>
    <name type="common">Yeast</name>
    <name type="synonym">Hansenula anomala</name>
    <dbReference type="NCBI Taxonomy" id="683960"/>
    <lineage>
        <taxon>Eukaryota</taxon>
        <taxon>Fungi</taxon>
        <taxon>Dikarya</taxon>
        <taxon>Ascomycota</taxon>
        <taxon>Saccharomycotina</taxon>
        <taxon>Saccharomycetes</taxon>
        <taxon>Phaffomycetales</taxon>
        <taxon>Wickerhamomycetaceae</taxon>
        <taxon>Wickerhamomyces</taxon>
    </lineage>
</organism>
<sequence>MSPSKGQSGTKPRSSPREGRKSSESATSPSIHTSKTSAGKETETAESSPIKKPTSSSSASSITGASSSGIKGFSKFLRSHKRQKSLDPSELGSTSERREAQDLQRSGSRSRSKSPLKSTIHEEEETEKQKQNPVEQEELRGIPKDSNPITESYLKDTLGISLKDWPYSEQLLISTISLKAEKEKTKKESLRLSYVQSSIDLVKLSVNSGIPPHLIPCVFVSSAQSKEILEKYGLKESTPDAPQQHPQQQHEQPVQQASRRPSETQLQSKPTGQSQQPKNLQTSTSVFKVNIPQQTQFQFHHWQKPGESLSQQQPQPQQYSEKKRKLSDEPLRPPQQQPSLKPSTPTRFSTSSSSHRRNQSEASVSQLRSLYETQIMQHQQHQQQQHQQQQQQQWGRTLGSPYYPSREPARPLYFQYPQQQVPIPQQQQQQQHHAPPPQPYAYPVQYIQGPPPQQGPPQGFAFPPRPIQNPQGRETPVQQILPPPPQIGSTGVHSLPGPGPPPPPSQYREGESMSVSGSPIAMKRGSGEQSKQGKSDVSFLISTPNNPPNK</sequence>
<evidence type="ECO:0000313" key="2">
    <source>
        <dbReference type="EMBL" id="ODQ59062.1"/>
    </source>
</evidence>
<dbReference type="AlphaFoldDB" id="A0A1E3P2E1"/>
<feature type="compositionally biased region" description="Low complexity" evidence="1">
    <location>
        <begin position="377"/>
        <end position="393"/>
    </location>
</feature>
<dbReference type="STRING" id="683960.A0A1E3P2E1"/>
<dbReference type="GeneID" id="30200818"/>
<feature type="region of interest" description="Disordered" evidence="1">
    <location>
        <begin position="236"/>
        <end position="280"/>
    </location>
</feature>
<feature type="compositionally biased region" description="Low complexity" evidence="1">
    <location>
        <begin position="415"/>
        <end position="433"/>
    </location>
</feature>
<reference evidence="2 3" key="1">
    <citation type="journal article" date="2016" name="Proc. Natl. Acad. Sci. U.S.A.">
        <title>Comparative genomics of biotechnologically important yeasts.</title>
        <authorList>
            <person name="Riley R."/>
            <person name="Haridas S."/>
            <person name="Wolfe K.H."/>
            <person name="Lopes M.R."/>
            <person name="Hittinger C.T."/>
            <person name="Goeker M."/>
            <person name="Salamov A.A."/>
            <person name="Wisecaver J.H."/>
            <person name="Long T.M."/>
            <person name="Calvey C.H."/>
            <person name="Aerts A.L."/>
            <person name="Barry K.W."/>
            <person name="Choi C."/>
            <person name="Clum A."/>
            <person name="Coughlan A.Y."/>
            <person name="Deshpande S."/>
            <person name="Douglass A.P."/>
            <person name="Hanson S.J."/>
            <person name="Klenk H.-P."/>
            <person name="LaButti K.M."/>
            <person name="Lapidus A."/>
            <person name="Lindquist E.A."/>
            <person name="Lipzen A.M."/>
            <person name="Meier-Kolthoff J.P."/>
            <person name="Ohm R.A."/>
            <person name="Otillar R.P."/>
            <person name="Pangilinan J.L."/>
            <person name="Peng Y."/>
            <person name="Rokas A."/>
            <person name="Rosa C.A."/>
            <person name="Scheuner C."/>
            <person name="Sibirny A.A."/>
            <person name="Slot J.C."/>
            <person name="Stielow J.B."/>
            <person name="Sun H."/>
            <person name="Kurtzman C.P."/>
            <person name="Blackwell M."/>
            <person name="Grigoriev I.V."/>
            <person name="Jeffries T.W."/>
        </authorList>
    </citation>
    <scope>NUCLEOTIDE SEQUENCE [LARGE SCALE GENOMIC DNA]</scope>
    <source>
        <strain evidence="3">ATCC 58044 / CBS 1984 / NCYC 433 / NRRL Y-366-8</strain>
    </source>
</reference>
<dbReference type="OrthoDB" id="3981302at2759"/>
<feature type="region of interest" description="Disordered" evidence="1">
    <location>
        <begin position="301"/>
        <end position="550"/>
    </location>
</feature>
<feature type="compositionally biased region" description="Low complexity" evidence="1">
    <location>
        <begin position="47"/>
        <end position="69"/>
    </location>
</feature>
<protein>
    <submittedName>
        <fullName evidence="2">Uncharacterized protein</fullName>
    </submittedName>
</protein>
<name>A0A1E3P2E1_WICAA</name>
<dbReference type="Pfam" id="PF10846">
    <property type="entry name" value="DUF2722"/>
    <property type="match status" value="1"/>
</dbReference>
<feature type="compositionally biased region" description="Polar residues" evidence="1">
    <location>
        <begin position="364"/>
        <end position="376"/>
    </location>
</feature>
<feature type="compositionally biased region" description="Low complexity" evidence="1">
    <location>
        <begin position="343"/>
        <end position="353"/>
    </location>
</feature>
<feature type="compositionally biased region" description="Low complexity" evidence="1">
    <location>
        <begin position="242"/>
        <end position="256"/>
    </location>
</feature>
<dbReference type="EMBL" id="KV454211">
    <property type="protein sequence ID" value="ODQ59062.1"/>
    <property type="molecule type" value="Genomic_DNA"/>
</dbReference>
<dbReference type="InterPro" id="IPR021216">
    <property type="entry name" value="DUF2722"/>
</dbReference>
<feature type="compositionally biased region" description="Polar residues" evidence="1">
    <location>
        <begin position="257"/>
        <end position="280"/>
    </location>
</feature>
<feature type="compositionally biased region" description="Polar residues" evidence="1">
    <location>
        <begin position="24"/>
        <end position="37"/>
    </location>
</feature>
<keyword evidence="3" id="KW-1185">Reference proteome</keyword>
<dbReference type="Proteomes" id="UP000094112">
    <property type="component" value="Unassembled WGS sequence"/>
</dbReference>
<feature type="compositionally biased region" description="Polar residues" evidence="1">
    <location>
        <begin position="1"/>
        <end position="13"/>
    </location>
</feature>
<evidence type="ECO:0000256" key="1">
    <source>
        <dbReference type="SAM" id="MobiDB-lite"/>
    </source>
</evidence>